<proteinExistence type="predicted"/>
<evidence type="ECO:0000256" key="1">
    <source>
        <dbReference type="SAM" id="Phobius"/>
    </source>
</evidence>
<organism evidence="5 6">
    <name type="scientific">Crucibulum laeve</name>
    <dbReference type="NCBI Taxonomy" id="68775"/>
    <lineage>
        <taxon>Eukaryota</taxon>
        <taxon>Fungi</taxon>
        <taxon>Dikarya</taxon>
        <taxon>Basidiomycota</taxon>
        <taxon>Agaricomycotina</taxon>
        <taxon>Agaricomycetes</taxon>
        <taxon>Agaricomycetidae</taxon>
        <taxon>Agaricales</taxon>
        <taxon>Agaricineae</taxon>
        <taxon>Nidulariaceae</taxon>
        <taxon>Crucibulum</taxon>
    </lineage>
</organism>
<feature type="transmembrane region" description="Helical" evidence="1">
    <location>
        <begin position="427"/>
        <end position="446"/>
    </location>
</feature>
<feature type="transmembrane region" description="Helical" evidence="1">
    <location>
        <begin position="172"/>
        <end position="195"/>
    </location>
</feature>
<dbReference type="EMBL" id="ML213591">
    <property type="protein sequence ID" value="TFK43381.1"/>
    <property type="molecule type" value="Genomic_DNA"/>
</dbReference>
<keyword evidence="6" id="KW-1185">Reference proteome</keyword>
<dbReference type="STRING" id="68775.A0A5C3MQ92"/>
<dbReference type="Pfam" id="PF10355">
    <property type="entry name" value="Ytp1"/>
    <property type="match status" value="1"/>
</dbReference>
<evidence type="ECO:0000313" key="6">
    <source>
        <dbReference type="Proteomes" id="UP000308652"/>
    </source>
</evidence>
<dbReference type="Proteomes" id="UP000308652">
    <property type="component" value="Unassembled WGS sequence"/>
</dbReference>
<sequence length="624" mass="69318">MRSHWCVAAPSLLLATIYSSNVHGASASPAASTHDLRSYLPTAESPYFLKRDGHGHHSHSSAPLLELNETEVIINHAPTPPSYYTIDWDGHLSNDTRHPGLIISHAIFMSLAFFVALPLGIAMRSVNHPWHGVTVVAFYAFSALGCATSGLYTKLTPNMYAGSLHGKHGYFLLFLALLLSAVDIISAMRRIILFFNSGEPKSLRRFWRSVVLKREGEEQGNPEYTGLIVKDPEEFDEAKLDRHSDLSRDHDEEMSNTVQWANNVHHHRRQFSTTSEGTVFDLQSPSHSDDTFHDQTLRRNQSSKSSLVRRIGDGLFIVLERFLVIAAFSLLLTGIVVYTGGCRENYINGCLAHLIKGGIFWCYGLLTFARFLGSFAELGWAWNRAPSSDSYSAEFVESLVIFIYGATNTWMERFGAKPGDPFTTKQIQHISIAVMFCFAGLVGMGIESKRVRKWLASSTFASLSSPSEIPQDAVAEPPSYWASFNPFPALVMGVTGAAMAAHAQTYLFQVQIHSLWGNLLVAFSVLRCMTYFFLWLGPPQSILPSRPPTEALGSFFLACGGLVFMFSTEEVTIAAMRRGRDDVMMFLNVAVAITCFAFCWTLCVVGFKGWLKSRIHGVTFRTSA</sequence>
<gene>
    <name evidence="5" type="ORF">BDQ12DRAFT_674879</name>
</gene>
<dbReference type="AlphaFoldDB" id="A0A5C3MQ92"/>
<dbReference type="InterPro" id="IPR018825">
    <property type="entry name" value="DUF2427"/>
</dbReference>
<evidence type="ECO:0000256" key="2">
    <source>
        <dbReference type="SAM" id="SignalP"/>
    </source>
</evidence>
<dbReference type="PANTHER" id="PTHR31685:SF3">
    <property type="entry name" value="INTEGRAL MEMBRANE PROTEIN (AFU_ORTHOLOGUE AFUA_6G12730)"/>
    <property type="match status" value="1"/>
</dbReference>
<evidence type="ECO:0000259" key="3">
    <source>
        <dbReference type="Pfam" id="PF10348"/>
    </source>
</evidence>
<dbReference type="OrthoDB" id="4005299at2759"/>
<feature type="domain" description="DUF2427" evidence="3">
    <location>
        <begin position="91"/>
        <end position="182"/>
    </location>
</feature>
<evidence type="ECO:0008006" key="7">
    <source>
        <dbReference type="Google" id="ProtNLM"/>
    </source>
</evidence>
<feature type="chain" id="PRO_5023141337" description="Cytoplasmic protein" evidence="2">
    <location>
        <begin position="28"/>
        <end position="624"/>
    </location>
</feature>
<reference evidence="5 6" key="1">
    <citation type="journal article" date="2019" name="Nat. Ecol. Evol.">
        <title>Megaphylogeny resolves global patterns of mushroom evolution.</title>
        <authorList>
            <person name="Varga T."/>
            <person name="Krizsan K."/>
            <person name="Foldi C."/>
            <person name="Dima B."/>
            <person name="Sanchez-Garcia M."/>
            <person name="Sanchez-Ramirez S."/>
            <person name="Szollosi G.J."/>
            <person name="Szarkandi J.G."/>
            <person name="Papp V."/>
            <person name="Albert L."/>
            <person name="Andreopoulos W."/>
            <person name="Angelini C."/>
            <person name="Antonin V."/>
            <person name="Barry K.W."/>
            <person name="Bougher N.L."/>
            <person name="Buchanan P."/>
            <person name="Buyck B."/>
            <person name="Bense V."/>
            <person name="Catcheside P."/>
            <person name="Chovatia M."/>
            <person name="Cooper J."/>
            <person name="Damon W."/>
            <person name="Desjardin D."/>
            <person name="Finy P."/>
            <person name="Geml J."/>
            <person name="Haridas S."/>
            <person name="Hughes K."/>
            <person name="Justo A."/>
            <person name="Karasinski D."/>
            <person name="Kautmanova I."/>
            <person name="Kiss B."/>
            <person name="Kocsube S."/>
            <person name="Kotiranta H."/>
            <person name="LaButti K.M."/>
            <person name="Lechner B.E."/>
            <person name="Liimatainen K."/>
            <person name="Lipzen A."/>
            <person name="Lukacs Z."/>
            <person name="Mihaltcheva S."/>
            <person name="Morgado L.N."/>
            <person name="Niskanen T."/>
            <person name="Noordeloos M.E."/>
            <person name="Ohm R.A."/>
            <person name="Ortiz-Santana B."/>
            <person name="Ovrebo C."/>
            <person name="Racz N."/>
            <person name="Riley R."/>
            <person name="Savchenko A."/>
            <person name="Shiryaev A."/>
            <person name="Soop K."/>
            <person name="Spirin V."/>
            <person name="Szebenyi C."/>
            <person name="Tomsovsky M."/>
            <person name="Tulloss R.E."/>
            <person name="Uehling J."/>
            <person name="Grigoriev I.V."/>
            <person name="Vagvolgyi C."/>
            <person name="Papp T."/>
            <person name="Martin F.M."/>
            <person name="Miettinen O."/>
            <person name="Hibbett D.S."/>
            <person name="Nagy L.G."/>
        </authorList>
    </citation>
    <scope>NUCLEOTIDE SEQUENCE [LARGE SCALE GENOMIC DNA]</scope>
    <source>
        <strain evidence="5 6">CBS 166.37</strain>
    </source>
</reference>
<name>A0A5C3MQ92_9AGAR</name>
<keyword evidence="1" id="KW-1133">Transmembrane helix</keyword>
<dbReference type="Pfam" id="PF10348">
    <property type="entry name" value="DUF2427"/>
    <property type="match status" value="1"/>
</dbReference>
<feature type="transmembrane region" description="Helical" evidence="1">
    <location>
        <begin position="133"/>
        <end position="152"/>
    </location>
</feature>
<keyword evidence="1" id="KW-0472">Membrane</keyword>
<dbReference type="InterPro" id="IPR018827">
    <property type="entry name" value="YTP1_C"/>
</dbReference>
<dbReference type="PANTHER" id="PTHR31685">
    <property type="entry name" value="INTEGRAL MEMBRANE PROTEIN (AFU_ORTHOLOGUE AFUA_6G12730)-RELATED"/>
    <property type="match status" value="1"/>
</dbReference>
<feature type="transmembrane region" description="Helical" evidence="1">
    <location>
        <begin position="586"/>
        <end position="607"/>
    </location>
</feature>
<feature type="transmembrane region" description="Helical" evidence="1">
    <location>
        <begin position="515"/>
        <end position="537"/>
    </location>
</feature>
<feature type="transmembrane region" description="Helical" evidence="1">
    <location>
        <begin position="314"/>
        <end position="338"/>
    </location>
</feature>
<feature type="domain" description="Protein YTP1-like C-terminal" evidence="4">
    <location>
        <begin position="328"/>
        <end position="608"/>
    </location>
</feature>
<feature type="signal peptide" evidence="2">
    <location>
        <begin position="1"/>
        <end position="27"/>
    </location>
</feature>
<keyword evidence="1" id="KW-0812">Transmembrane</keyword>
<evidence type="ECO:0000259" key="4">
    <source>
        <dbReference type="Pfam" id="PF10355"/>
    </source>
</evidence>
<keyword evidence="2" id="KW-0732">Signal</keyword>
<feature type="transmembrane region" description="Helical" evidence="1">
    <location>
        <begin position="549"/>
        <end position="566"/>
    </location>
</feature>
<feature type="transmembrane region" description="Helical" evidence="1">
    <location>
        <begin position="102"/>
        <end position="121"/>
    </location>
</feature>
<feature type="transmembrane region" description="Helical" evidence="1">
    <location>
        <begin position="358"/>
        <end position="378"/>
    </location>
</feature>
<accession>A0A5C3MQ92</accession>
<evidence type="ECO:0000313" key="5">
    <source>
        <dbReference type="EMBL" id="TFK43381.1"/>
    </source>
</evidence>
<protein>
    <recommendedName>
        <fullName evidence="7">Cytoplasmic protein</fullName>
    </recommendedName>
</protein>